<keyword evidence="9" id="KW-0472">Membrane</keyword>
<comment type="catalytic activity">
    <reaction evidence="1">
        <text>Hydrolysis of (1-&gt;3)-beta-D-glucosidic linkages in (1-&gt;3)-beta-D-glucans.</text>
        <dbReference type="EC" id="3.2.1.39"/>
    </reaction>
</comment>
<evidence type="ECO:0000256" key="13">
    <source>
        <dbReference type="ARBA" id="ARBA00023295"/>
    </source>
</evidence>
<evidence type="ECO:0000256" key="1">
    <source>
        <dbReference type="ARBA" id="ARBA00000382"/>
    </source>
</evidence>
<evidence type="ECO:0000256" key="12">
    <source>
        <dbReference type="ARBA" id="ARBA00023288"/>
    </source>
</evidence>
<dbReference type="Gene3D" id="3.20.20.80">
    <property type="entry name" value="Glycosidases"/>
    <property type="match status" value="1"/>
</dbReference>
<evidence type="ECO:0000256" key="11">
    <source>
        <dbReference type="ARBA" id="ARBA00023180"/>
    </source>
</evidence>
<evidence type="ECO:0000313" key="17">
    <source>
        <dbReference type="EMBL" id="KAL3637635.1"/>
    </source>
</evidence>
<evidence type="ECO:0000256" key="9">
    <source>
        <dbReference type="ARBA" id="ARBA00023136"/>
    </source>
</evidence>
<dbReference type="AlphaFoldDB" id="A0ABD3D5R7"/>
<evidence type="ECO:0000256" key="4">
    <source>
        <dbReference type="ARBA" id="ARBA00012780"/>
    </source>
</evidence>
<organism evidence="17 18">
    <name type="scientific">Castilleja foliolosa</name>
    <dbReference type="NCBI Taxonomy" id="1961234"/>
    <lineage>
        <taxon>Eukaryota</taxon>
        <taxon>Viridiplantae</taxon>
        <taxon>Streptophyta</taxon>
        <taxon>Embryophyta</taxon>
        <taxon>Tracheophyta</taxon>
        <taxon>Spermatophyta</taxon>
        <taxon>Magnoliopsida</taxon>
        <taxon>eudicotyledons</taxon>
        <taxon>Gunneridae</taxon>
        <taxon>Pentapetalae</taxon>
        <taxon>asterids</taxon>
        <taxon>lamiids</taxon>
        <taxon>Lamiales</taxon>
        <taxon>Orobanchaceae</taxon>
        <taxon>Pedicularideae</taxon>
        <taxon>Castillejinae</taxon>
        <taxon>Castilleja</taxon>
    </lineage>
</organism>
<feature type="signal peptide" evidence="15">
    <location>
        <begin position="1"/>
        <end position="20"/>
    </location>
</feature>
<gene>
    <name evidence="17" type="ORF">CASFOL_018506</name>
</gene>
<keyword evidence="5" id="KW-1003">Cell membrane</keyword>
<evidence type="ECO:0000256" key="3">
    <source>
        <dbReference type="ARBA" id="ARBA00008773"/>
    </source>
</evidence>
<reference evidence="18" key="1">
    <citation type="journal article" date="2024" name="IScience">
        <title>Strigolactones Initiate the Formation of Haustorium-like Structures in Castilleja.</title>
        <authorList>
            <person name="Buerger M."/>
            <person name="Peterson D."/>
            <person name="Chory J."/>
        </authorList>
    </citation>
    <scope>NUCLEOTIDE SEQUENCE [LARGE SCALE GENOMIC DNA]</scope>
</reference>
<keyword evidence="8" id="KW-0378">Hydrolase</keyword>
<dbReference type="SUPFAM" id="SSF51445">
    <property type="entry name" value="(Trans)glycosidases"/>
    <property type="match status" value="1"/>
</dbReference>
<dbReference type="GO" id="GO:0009506">
    <property type="term" value="C:plasmodesma"/>
    <property type="evidence" value="ECO:0007669"/>
    <property type="project" value="UniProtKB-ARBA"/>
</dbReference>
<evidence type="ECO:0000256" key="10">
    <source>
        <dbReference type="ARBA" id="ARBA00023157"/>
    </source>
</evidence>
<dbReference type="Proteomes" id="UP001632038">
    <property type="component" value="Unassembled WGS sequence"/>
</dbReference>
<dbReference type="FunFam" id="3.20.20.80:FF:000005">
    <property type="entry name" value="Glucan endo-1,3-beta-glucosidase 14"/>
    <property type="match status" value="1"/>
</dbReference>
<keyword evidence="6" id="KW-0336">GPI-anchor</keyword>
<accession>A0ABD3D5R7</accession>
<dbReference type="EC" id="3.2.1.39" evidence="4"/>
<protein>
    <recommendedName>
        <fullName evidence="4">glucan endo-1,3-beta-D-glucosidase</fullName>
        <ecNumber evidence="4">3.2.1.39</ecNumber>
    </recommendedName>
</protein>
<dbReference type="InterPro" id="IPR012946">
    <property type="entry name" value="X8"/>
</dbReference>
<evidence type="ECO:0000313" key="18">
    <source>
        <dbReference type="Proteomes" id="UP001632038"/>
    </source>
</evidence>
<dbReference type="InterPro" id="IPR000490">
    <property type="entry name" value="Glyco_hydro_17"/>
</dbReference>
<dbReference type="FunFam" id="1.20.58.1040:FF:000001">
    <property type="entry name" value="Glucan endo-1,3-beta-glucosidase 4"/>
    <property type="match status" value="1"/>
</dbReference>
<feature type="domain" description="X8" evidence="16">
    <location>
        <begin position="374"/>
        <end position="459"/>
    </location>
</feature>
<dbReference type="InterPro" id="IPR044965">
    <property type="entry name" value="Glyco_hydro_17_plant"/>
</dbReference>
<evidence type="ECO:0000256" key="8">
    <source>
        <dbReference type="ARBA" id="ARBA00022801"/>
    </source>
</evidence>
<dbReference type="PANTHER" id="PTHR32227">
    <property type="entry name" value="GLUCAN ENDO-1,3-BETA-GLUCOSIDASE BG1-RELATED-RELATED"/>
    <property type="match status" value="1"/>
</dbReference>
<evidence type="ECO:0000256" key="2">
    <source>
        <dbReference type="ARBA" id="ARBA00004609"/>
    </source>
</evidence>
<dbReference type="GO" id="GO:0098552">
    <property type="term" value="C:side of membrane"/>
    <property type="evidence" value="ECO:0007669"/>
    <property type="project" value="UniProtKB-KW"/>
</dbReference>
<evidence type="ECO:0000259" key="16">
    <source>
        <dbReference type="SMART" id="SM00768"/>
    </source>
</evidence>
<dbReference type="Gene3D" id="1.20.58.1040">
    <property type="match status" value="1"/>
</dbReference>
<dbReference type="Pfam" id="PF00332">
    <property type="entry name" value="Glyco_hydro_17"/>
    <property type="match status" value="1"/>
</dbReference>
<evidence type="ECO:0000256" key="6">
    <source>
        <dbReference type="ARBA" id="ARBA00022622"/>
    </source>
</evidence>
<keyword evidence="7 15" id="KW-0732">Signal</keyword>
<keyword evidence="18" id="KW-1185">Reference proteome</keyword>
<evidence type="ECO:0000256" key="14">
    <source>
        <dbReference type="RuleBase" id="RU004335"/>
    </source>
</evidence>
<dbReference type="EMBL" id="JAVIJP010000024">
    <property type="protein sequence ID" value="KAL3637635.1"/>
    <property type="molecule type" value="Genomic_DNA"/>
</dbReference>
<dbReference type="GO" id="GO:0042973">
    <property type="term" value="F:glucan endo-1,3-beta-D-glucosidase activity"/>
    <property type="evidence" value="ECO:0007669"/>
    <property type="project" value="UniProtKB-EC"/>
</dbReference>
<keyword evidence="11" id="KW-0325">Glycoprotein</keyword>
<name>A0ABD3D5R7_9LAMI</name>
<comment type="caution">
    <text evidence="17">The sequence shown here is derived from an EMBL/GenBank/DDBJ whole genome shotgun (WGS) entry which is preliminary data.</text>
</comment>
<keyword evidence="13" id="KW-0326">Glycosidase</keyword>
<keyword evidence="10" id="KW-1015">Disulfide bond</keyword>
<dbReference type="InterPro" id="IPR017853">
    <property type="entry name" value="GH"/>
</dbReference>
<dbReference type="SMART" id="SM00768">
    <property type="entry name" value="X8"/>
    <property type="match status" value="1"/>
</dbReference>
<sequence>MTMKAVFGFTFCLLLSFSCALMPNNLGINYGRVGNNLPSPYQTIQLLRSMSIKNVKIYDANPDILTILSGKNIRVSIMVTNEQISTIATNQSLADQWVQQNILAHYPSTKIRFVLVGNEVFTIQDMQLWVHLVPAMRNIKQSLRTNNIHNIKVGTPLAMDALESSFPPSSGKFRSDIPVNVIISLLRFLNRTRSFFFLDAYPYLAWSADPTRVGLDFALLQGGNATYVDPSSGLVYNNLLDQMVDSVVFAMRRVGFEDVRVVISETGWPHAGDIDQPGANAYNAATYVSNLVTKMMADPPIGTPARPGVEIPTFVFSLFDENQKPGPGTERNWGILDNRGRPVYEVDFTGINPLNNSTTEMPRPVNNEPYKGRIWCVAVNNTGLVELGRALDYTCGQGSGTCDELAPGRGCYEPVSVVAHASYAFSSYWAKYRSSGASCYFGGLAVQTTIDPSHESCLFPSVLV</sequence>
<comment type="similarity">
    <text evidence="3 14">Belongs to the glycosyl hydrolase 17 family.</text>
</comment>
<feature type="chain" id="PRO_5044865644" description="glucan endo-1,3-beta-D-glucosidase" evidence="15">
    <location>
        <begin position="21"/>
        <end position="464"/>
    </location>
</feature>
<evidence type="ECO:0000256" key="15">
    <source>
        <dbReference type="SAM" id="SignalP"/>
    </source>
</evidence>
<proteinExistence type="inferred from homology"/>
<keyword evidence="12" id="KW-0449">Lipoprotein</keyword>
<dbReference type="PROSITE" id="PS51257">
    <property type="entry name" value="PROKAR_LIPOPROTEIN"/>
    <property type="match status" value="1"/>
</dbReference>
<dbReference type="Pfam" id="PF07983">
    <property type="entry name" value="X8"/>
    <property type="match status" value="1"/>
</dbReference>
<dbReference type="GO" id="GO:0005886">
    <property type="term" value="C:plasma membrane"/>
    <property type="evidence" value="ECO:0007669"/>
    <property type="project" value="UniProtKB-SubCell"/>
</dbReference>
<evidence type="ECO:0000256" key="5">
    <source>
        <dbReference type="ARBA" id="ARBA00022475"/>
    </source>
</evidence>
<comment type="subcellular location">
    <subcellularLocation>
        <location evidence="2">Cell membrane</location>
        <topology evidence="2">Lipid-anchor</topology>
        <topology evidence="2">GPI-anchor</topology>
    </subcellularLocation>
</comment>
<evidence type="ECO:0000256" key="7">
    <source>
        <dbReference type="ARBA" id="ARBA00022729"/>
    </source>
</evidence>